<dbReference type="Gene3D" id="3.40.50.300">
    <property type="entry name" value="P-loop containing nucleotide triphosphate hydrolases"/>
    <property type="match status" value="1"/>
</dbReference>
<evidence type="ECO:0000256" key="1">
    <source>
        <dbReference type="SAM" id="MobiDB-lite"/>
    </source>
</evidence>
<dbReference type="Pfam" id="PF13671">
    <property type="entry name" value="AAA_33"/>
    <property type="match status" value="1"/>
</dbReference>
<reference evidence="2 3" key="1">
    <citation type="journal article" date="2013" name="Curr. Biol.">
        <title>The Genome of the Foraminiferan Reticulomyxa filosa.</title>
        <authorList>
            <person name="Glockner G."/>
            <person name="Hulsmann N."/>
            <person name="Schleicher M."/>
            <person name="Noegel A.A."/>
            <person name="Eichinger L."/>
            <person name="Gallinger C."/>
            <person name="Pawlowski J."/>
            <person name="Sierra R."/>
            <person name="Euteneuer U."/>
            <person name="Pillet L."/>
            <person name="Moustafa A."/>
            <person name="Platzer M."/>
            <person name="Groth M."/>
            <person name="Szafranski K."/>
            <person name="Schliwa M."/>
        </authorList>
    </citation>
    <scope>NUCLEOTIDE SEQUENCE [LARGE SCALE GENOMIC DNA]</scope>
</reference>
<gene>
    <name evidence="2" type="ORF">RFI_11263</name>
</gene>
<feature type="compositionally biased region" description="Basic and acidic residues" evidence="1">
    <location>
        <begin position="185"/>
        <end position="212"/>
    </location>
</feature>
<feature type="compositionally biased region" description="Polar residues" evidence="1">
    <location>
        <begin position="158"/>
        <end position="169"/>
    </location>
</feature>
<dbReference type="PANTHER" id="PTHR10156:SF0">
    <property type="entry name" value="2',3'-CYCLIC-NUCLEOTIDE 3'-PHOSPHODIESTERASE"/>
    <property type="match status" value="1"/>
</dbReference>
<feature type="compositionally biased region" description="Polar residues" evidence="1">
    <location>
        <begin position="221"/>
        <end position="253"/>
    </location>
</feature>
<accession>X6NJJ7</accession>
<dbReference type="OrthoDB" id="3231855at2759"/>
<evidence type="ECO:0000313" key="2">
    <source>
        <dbReference type="EMBL" id="ETO25874.1"/>
    </source>
</evidence>
<keyword evidence="3" id="KW-1185">Reference proteome</keyword>
<dbReference type="InterPro" id="IPR008431">
    <property type="entry name" value="CNPase"/>
</dbReference>
<dbReference type="GO" id="GO:0005737">
    <property type="term" value="C:cytoplasm"/>
    <property type="evidence" value="ECO:0007669"/>
    <property type="project" value="TreeGrafter"/>
</dbReference>
<dbReference type="Proteomes" id="UP000023152">
    <property type="component" value="Unassembled WGS sequence"/>
</dbReference>
<feature type="region of interest" description="Disordered" evidence="1">
    <location>
        <begin position="151"/>
        <end position="265"/>
    </location>
</feature>
<dbReference type="GO" id="GO:0009214">
    <property type="term" value="P:cyclic nucleotide catabolic process"/>
    <property type="evidence" value="ECO:0007669"/>
    <property type="project" value="InterPro"/>
</dbReference>
<dbReference type="GO" id="GO:0004113">
    <property type="term" value="F:2',3'-cyclic-nucleotide 3'-phosphodiesterase activity"/>
    <property type="evidence" value="ECO:0007669"/>
    <property type="project" value="InterPro"/>
</dbReference>
<dbReference type="SUPFAM" id="SSF52540">
    <property type="entry name" value="P-loop containing nucleoside triphosphate hydrolases"/>
    <property type="match status" value="1"/>
</dbReference>
<evidence type="ECO:0000313" key="3">
    <source>
        <dbReference type="Proteomes" id="UP000023152"/>
    </source>
</evidence>
<proteinExistence type="predicted"/>
<sequence length="265" mass="30053">MNGHISCANQGEKKKARGLIVLRGLPGSGKTTLARKLAARHGSAQICTEDKYHWSSKEDGIGEYRFRPELVFLAREWCTKEIRACIKKRIELIILDNHNARISMYEDHIQYAVKHGTVFYRNRSYKKFPREVFVKLLKLWEKDPRAELVNPAFDDGSNGESHNNYNNPISGHLPSPLPSNSDIPANHKDKEKADNSANDKERNADSQKESKKSKGMLRTANEANNNEGSGVDSNLRNTNNNAGESAQWETEQPQYPLVKKHKQTN</sequence>
<dbReference type="GO" id="GO:0016020">
    <property type="term" value="C:membrane"/>
    <property type="evidence" value="ECO:0007669"/>
    <property type="project" value="InterPro"/>
</dbReference>
<dbReference type="EMBL" id="ASPP01008235">
    <property type="protein sequence ID" value="ETO25874.1"/>
    <property type="molecule type" value="Genomic_DNA"/>
</dbReference>
<dbReference type="InterPro" id="IPR027417">
    <property type="entry name" value="P-loop_NTPase"/>
</dbReference>
<comment type="caution">
    <text evidence="2">The sequence shown here is derived from an EMBL/GenBank/DDBJ whole genome shotgun (WGS) entry which is preliminary data.</text>
</comment>
<organism evidence="2 3">
    <name type="scientific">Reticulomyxa filosa</name>
    <dbReference type="NCBI Taxonomy" id="46433"/>
    <lineage>
        <taxon>Eukaryota</taxon>
        <taxon>Sar</taxon>
        <taxon>Rhizaria</taxon>
        <taxon>Retaria</taxon>
        <taxon>Foraminifera</taxon>
        <taxon>Monothalamids</taxon>
        <taxon>Reticulomyxidae</taxon>
        <taxon>Reticulomyxa</taxon>
    </lineage>
</organism>
<dbReference type="AlphaFoldDB" id="X6NJJ7"/>
<name>X6NJJ7_RETFI</name>
<dbReference type="PANTHER" id="PTHR10156">
    <property type="entry name" value="2',3'-CYCLIC-NUCLEOTIDE 3'-PHOSPHODIESTERASE"/>
    <property type="match status" value="1"/>
</dbReference>
<protein>
    <submittedName>
        <fullName evidence="2">NEDD4-binding protein 2-like 1</fullName>
    </submittedName>
</protein>